<evidence type="ECO:0000313" key="1">
    <source>
        <dbReference type="EMBL" id="PWN46740.1"/>
    </source>
</evidence>
<protein>
    <submittedName>
        <fullName evidence="1">Uncharacterized protein</fullName>
    </submittedName>
</protein>
<dbReference type="EMBL" id="KZ820737">
    <property type="protein sequence ID" value="PWN46740.1"/>
    <property type="molecule type" value="Genomic_DNA"/>
</dbReference>
<evidence type="ECO:0000313" key="2">
    <source>
        <dbReference type="Proteomes" id="UP000245626"/>
    </source>
</evidence>
<name>A0ACD0NLW8_9BASI</name>
<dbReference type="Proteomes" id="UP000245626">
    <property type="component" value="Unassembled WGS sequence"/>
</dbReference>
<organism evidence="1 2">
    <name type="scientific">Violaceomyces palustris</name>
    <dbReference type="NCBI Taxonomy" id="1673888"/>
    <lineage>
        <taxon>Eukaryota</taxon>
        <taxon>Fungi</taxon>
        <taxon>Dikarya</taxon>
        <taxon>Basidiomycota</taxon>
        <taxon>Ustilaginomycotina</taxon>
        <taxon>Ustilaginomycetes</taxon>
        <taxon>Violaceomycetales</taxon>
        <taxon>Violaceomycetaceae</taxon>
        <taxon>Violaceomyces</taxon>
    </lineage>
</organism>
<sequence length="452" mass="50205">MAPANGVKQEKTNDAIPPPRSRPSPIKREEKKKETPPPPPPTTYRDIPLFSTDSGPWITHLMKFAHHTRVDPSDVSQFIPPVKLNRKNPPRPKIPQPKPGDPVTDRYGKHMMGKDGKPLNWPAPGEDLSRIEEVIKPSGAASQPKAPGADQSLIAPGSNPATSGRPPKSRLFQKRVKEIHKAADHARKTMKEEHFPWVLEDFETSQEWESVRNPIPTGQKALEGWVEELKKKQALKLEEQGEQGQDGEDIKMESAVKPEPNPEEGSKDRGAPGSISHAPWIGKLEGDSDENSSSHHVLFVFDERGAGGFKVVPVTRMYKFLQKPKHSTLTYEQVEAEFQKFQKNKEVDRWMMRTKRGEGGPSSFAAVKADRDAWNGWGNVGGISLPSGSGSRGFGVPGGSSASSSRRRNLMAVHGGELLRDDDDDGIGSRRRRVSRRDGRDRVHSLRRIQPP</sequence>
<keyword evidence="2" id="KW-1185">Reference proteome</keyword>
<proteinExistence type="predicted"/>
<reference evidence="1 2" key="1">
    <citation type="journal article" date="2018" name="Mol. Biol. Evol.">
        <title>Broad Genomic Sampling Reveals a Smut Pathogenic Ancestry of the Fungal Clade Ustilaginomycotina.</title>
        <authorList>
            <person name="Kijpornyongpan T."/>
            <person name="Mondo S.J."/>
            <person name="Barry K."/>
            <person name="Sandor L."/>
            <person name="Lee J."/>
            <person name="Lipzen A."/>
            <person name="Pangilinan J."/>
            <person name="LaButti K."/>
            <person name="Hainaut M."/>
            <person name="Henrissat B."/>
            <person name="Grigoriev I.V."/>
            <person name="Spatafora J.W."/>
            <person name="Aime M.C."/>
        </authorList>
    </citation>
    <scope>NUCLEOTIDE SEQUENCE [LARGE SCALE GENOMIC DNA]</scope>
    <source>
        <strain evidence="1 2">SA 807</strain>
    </source>
</reference>
<gene>
    <name evidence="1" type="ORF">IE53DRAFT_372068</name>
</gene>
<accession>A0ACD0NLW8</accession>